<reference evidence="1" key="1">
    <citation type="submission" date="2021-03" db="EMBL/GenBank/DDBJ databases">
        <title>Chromosome level genome of the anhydrobiotic midge Polypedilum vanderplanki.</title>
        <authorList>
            <person name="Yoshida Y."/>
            <person name="Kikawada T."/>
            <person name="Gusev O."/>
        </authorList>
    </citation>
    <scope>NUCLEOTIDE SEQUENCE</scope>
    <source>
        <strain evidence="1">NIAS01</strain>
        <tissue evidence="1">Whole body or cell culture</tissue>
    </source>
</reference>
<organism evidence="1 2">
    <name type="scientific">Polypedilum vanderplanki</name>
    <name type="common">Sleeping chironomid midge</name>
    <dbReference type="NCBI Taxonomy" id="319348"/>
    <lineage>
        <taxon>Eukaryota</taxon>
        <taxon>Metazoa</taxon>
        <taxon>Ecdysozoa</taxon>
        <taxon>Arthropoda</taxon>
        <taxon>Hexapoda</taxon>
        <taxon>Insecta</taxon>
        <taxon>Pterygota</taxon>
        <taxon>Neoptera</taxon>
        <taxon>Endopterygota</taxon>
        <taxon>Diptera</taxon>
        <taxon>Nematocera</taxon>
        <taxon>Chironomoidea</taxon>
        <taxon>Chironomidae</taxon>
        <taxon>Chironominae</taxon>
        <taxon>Polypedilum</taxon>
        <taxon>Polypedilum</taxon>
    </lineage>
</organism>
<name>A0A9J6BBB8_POLVA</name>
<keyword evidence="2" id="KW-1185">Reference proteome</keyword>
<dbReference type="AlphaFoldDB" id="A0A9J6BBB8"/>
<comment type="caution">
    <text evidence="1">The sequence shown here is derived from an EMBL/GenBank/DDBJ whole genome shotgun (WGS) entry which is preliminary data.</text>
</comment>
<accession>A0A9J6BBB8</accession>
<sequence length="114" mass="12525">MVEYQIGKTITPFYTSWYTNGSTTSEVTLQYPNTPKEVLGCEFPPFATAITKVGLVRSIDWSYGYAVGLKNFTSGHIALSSVRTDLASNNQWYVDEKGNTVVDTATVALVCETP</sequence>
<dbReference type="Proteomes" id="UP001107558">
    <property type="component" value="Chromosome 4"/>
</dbReference>
<protein>
    <submittedName>
        <fullName evidence="1">Uncharacterized protein</fullName>
    </submittedName>
</protein>
<evidence type="ECO:0000313" key="2">
    <source>
        <dbReference type="Proteomes" id="UP001107558"/>
    </source>
</evidence>
<proteinExistence type="predicted"/>
<evidence type="ECO:0000313" key="1">
    <source>
        <dbReference type="EMBL" id="KAG5667124.1"/>
    </source>
</evidence>
<dbReference type="EMBL" id="JADBJN010000004">
    <property type="protein sequence ID" value="KAG5667124.1"/>
    <property type="molecule type" value="Genomic_DNA"/>
</dbReference>
<gene>
    <name evidence="1" type="ORF">PVAND_015123</name>
</gene>